<evidence type="ECO:0000259" key="3">
    <source>
        <dbReference type="PROSITE" id="PS51782"/>
    </source>
</evidence>
<dbReference type="Proteomes" id="UP000006190">
    <property type="component" value="Unassembled WGS sequence"/>
</dbReference>
<protein>
    <recommendedName>
        <fullName evidence="3">LysM domain-containing protein</fullName>
    </recommendedName>
</protein>
<dbReference type="SMART" id="SM00257">
    <property type="entry name" value="LysM"/>
    <property type="match status" value="1"/>
</dbReference>
<dbReference type="RefSeq" id="WP_006308541.1">
    <property type="nucleotide sequence ID" value="NZ_JH601133.1"/>
</dbReference>
<proteinExistence type="predicted"/>
<dbReference type="SUPFAM" id="SSF53955">
    <property type="entry name" value="Lysozyme-like"/>
    <property type="match status" value="1"/>
</dbReference>
<dbReference type="InterPro" id="IPR036779">
    <property type="entry name" value="LysM_dom_sf"/>
</dbReference>
<dbReference type="InterPro" id="IPR023346">
    <property type="entry name" value="Lysozyme-like_dom_sf"/>
</dbReference>
<dbReference type="PROSITE" id="PS51782">
    <property type="entry name" value="LYSM"/>
    <property type="match status" value="1"/>
</dbReference>
<dbReference type="CDD" id="cd00118">
    <property type="entry name" value="LysM"/>
    <property type="match status" value="1"/>
</dbReference>
<organism evidence="4 5">
    <name type="scientific">Facklamia languida CCUG 37842</name>
    <dbReference type="NCBI Taxonomy" id="883113"/>
    <lineage>
        <taxon>Bacteria</taxon>
        <taxon>Bacillati</taxon>
        <taxon>Bacillota</taxon>
        <taxon>Bacilli</taxon>
        <taxon>Lactobacillales</taxon>
        <taxon>Aerococcaceae</taxon>
        <taxon>Facklamia</taxon>
    </lineage>
</organism>
<dbReference type="PATRIC" id="fig|883113.3.peg.516"/>
<dbReference type="OrthoDB" id="9798935at2"/>
<feature type="region of interest" description="Disordered" evidence="1">
    <location>
        <begin position="132"/>
        <end position="171"/>
    </location>
</feature>
<evidence type="ECO:0000313" key="5">
    <source>
        <dbReference type="Proteomes" id="UP000006190"/>
    </source>
</evidence>
<evidence type="ECO:0000313" key="4">
    <source>
        <dbReference type="EMBL" id="EHR37885.1"/>
    </source>
</evidence>
<keyword evidence="2" id="KW-0732">Signal</keyword>
<dbReference type="AlphaFoldDB" id="H3NI86"/>
<dbReference type="Gene3D" id="3.10.350.10">
    <property type="entry name" value="LysM domain"/>
    <property type="match status" value="1"/>
</dbReference>
<sequence>MKRSRKIRLMSGLLVLVCPFNPVNATANSHPSIDGKAALGWIKRSEVAIRQSIQDQQYIQKDVYTVQWGDTLGSIANATNHSLHDLIQINQIDDPDLIVPGMKIYFSQSPLAGRTPLNQPGVNEKEADYVETTQPMNPLTEASAEEGVEVAEVNRKASNEEEETQNRPLNPPMIAVEADEWEPTENEAAVSVETDNSAIESVDNSAVLSDSATPSTNGENVSPETNEIETSTLPFEDPQAAFADVVKSYGVSTAEQEMWASIIEGESGWDYQNTNPYSGAYGLPQSLPGHKMASHGADWQTNPHTQLRWMYDYMMNRYGSITAAWNFWQANHWY</sequence>
<keyword evidence="5" id="KW-1185">Reference proteome</keyword>
<dbReference type="HOGENOM" id="CLU_075276_0_0_9"/>
<dbReference type="Pfam" id="PF01476">
    <property type="entry name" value="LysM"/>
    <property type="match status" value="1"/>
</dbReference>
<gene>
    <name evidence="4" type="ORF">HMPREF9708_00514</name>
</gene>
<accession>H3NI86</accession>
<feature type="domain" description="LysM" evidence="3">
    <location>
        <begin position="62"/>
        <end position="106"/>
    </location>
</feature>
<reference evidence="4 5" key="1">
    <citation type="submission" date="2012-01" db="EMBL/GenBank/DDBJ databases">
        <title>The Genome Sequence of Facklamia languida CCUG 37842.</title>
        <authorList>
            <consortium name="The Broad Institute Genome Sequencing Platform"/>
            <person name="Earl A."/>
            <person name="Ward D."/>
            <person name="Feldgarden M."/>
            <person name="Gevers D."/>
            <person name="Huys G."/>
            <person name="Young S.K."/>
            <person name="Zeng Q."/>
            <person name="Gargeya S."/>
            <person name="Fitzgerald M."/>
            <person name="Haas B."/>
            <person name="Abouelleil A."/>
            <person name="Alvarado L."/>
            <person name="Arachchi H.M."/>
            <person name="Berlin A."/>
            <person name="Chapman S.B."/>
            <person name="Gearin G."/>
            <person name="Goldberg J."/>
            <person name="Griggs A."/>
            <person name="Gujja S."/>
            <person name="Hansen M."/>
            <person name="Heiman D."/>
            <person name="Howarth C."/>
            <person name="Larimer J."/>
            <person name="Lui A."/>
            <person name="MacDonald P.J.P."/>
            <person name="McCowen C."/>
            <person name="Montmayeur A."/>
            <person name="Murphy C."/>
            <person name="Neiman D."/>
            <person name="Pearson M."/>
            <person name="Priest M."/>
            <person name="Roberts A."/>
            <person name="Saif S."/>
            <person name="Shea T."/>
            <person name="Sisk P."/>
            <person name="Stolte C."/>
            <person name="Sykes S."/>
            <person name="Wortman J."/>
            <person name="Nusbaum C."/>
            <person name="Birren B."/>
        </authorList>
    </citation>
    <scope>NUCLEOTIDE SEQUENCE [LARGE SCALE GENOMIC DNA]</scope>
    <source>
        <strain evidence="4 5">CCUG 37842</strain>
    </source>
</reference>
<dbReference type="STRING" id="883113.HMPREF9708_00514"/>
<feature type="region of interest" description="Disordered" evidence="1">
    <location>
        <begin position="204"/>
        <end position="233"/>
    </location>
</feature>
<dbReference type="InterPro" id="IPR018392">
    <property type="entry name" value="LysM"/>
</dbReference>
<feature type="signal peptide" evidence="2">
    <location>
        <begin position="1"/>
        <end position="25"/>
    </location>
</feature>
<name>H3NI86_9LACT</name>
<comment type="caution">
    <text evidence="4">The sequence shown here is derived from an EMBL/GenBank/DDBJ whole genome shotgun (WGS) entry which is preliminary data.</text>
</comment>
<dbReference type="SUPFAM" id="SSF54106">
    <property type="entry name" value="LysM domain"/>
    <property type="match status" value="1"/>
</dbReference>
<dbReference type="EMBL" id="AGEG01000003">
    <property type="protein sequence ID" value="EHR37885.1"/>
    <property type="molecule type" value="Genomic_DNA"/>
</dbReference>
<evidence type="ECO:0000256" key="2">
    <source>
        <dbReference type="SAM" id="SignalP"/>
    </source>
</evidence>
<dbReference type="eggNOG" id="COG3583">
    <property type="taxonomic scope" value="Bacteria"/>
</dbReference>
<feature type="chain" id="PRO_5038452729" description="LysM domain-containing protein" evidence="2">
    <location>
        <begin position="26"/>
        <end position="334"/>
    </location>
</feature>
<evidence type="ECO:0000256" key="1">
    <source>
        <dbReference type="SAM" id="MobiDB-lite"/>
    </source>
</evidence>